<comment type="caution">
    <text evidence="2">The sequence shown here is derived from an EMBL/GenBank/DDBJ whole genome shotgun (WGS) entry which is preliminary data.</text>
</comment>
<keyword evidence="2" id="KW-0808">Transferase</keyword>
<dbReference type="EMBL" id="LAHO01000008">
    <property type="protein sequence ID" value="KKO45643.1"/>
    <property type="molecule type" value="Genomic_DNA"/>
</dbReference>
<keyword evidence="2" id="KW-0489">Methyltransferase</keyword>
<keyword evidence="3" id="KW-1185">Reference proteome</keyword>
<protein>
    <submittedName>
        <fullName evidence="2">Methyltransferase</fullName>
    </submittedName>
</protein>
<gene>
    <name evidence="2" type="ORF">WG68_09695</name>
</gene>
<dbReference type="Gene3D" id="3.40.50.150">
    <property type="entry name" value="Vaccinia Virus protein VP39"/>
    <property type="match status" value="1"/>
</dbReference>
<evidence type="ECO:0000256" key="1">
    <source>
        <dbReference type="SAM" id="SignalP"/>
    </source>
</evidence>
<dbReference type="GO" id="GO:0032259">
    <property type="term" value="P:methylation"/>
    <property type="evidence" value="ECO:0007669"/>
    <property type="project" value="UniProtKB-KW"/>
</dbReference>
<keyword evidence="1" id="KW-0732">Signal</keyword>
<dbReference type="AlphaFoldDB" id="A0A0M2V910"/>
<feature type="chain" id="PRO_5005644470" evidence="1">
    <location>
        <begin position="23"/>
        <end position="280"/>
    </location>
</feature>
<sequence>MKITITIIVLTLVLSFVSTARAADSNIEQRLTELASSSERSAEHIARNRYRNPAETLSFFGIKPDMAVLEIWPGRGWYTEILAPFLKEQGQLTIAQFRQNDGNLKDDRAIFWARLSATLAARLNEQGAYFGTVHQIELEPPFLQPALAKEQFDLVLSFRNAHIWDESGHLLATLQTLYDVVKPGGVLGLVEHRAATLSDTTSVAVEGYLDESYVIAAAEQAGFKLVERSEINANLLDSKDHPKGVYTLPPTLALGNYNRALYLAIGESDRMTLKFIKSAE</sequence>
<dbReference type="PATRIC" id="fig|336831.14.peg.242"/>
<dbReference type="STRING" id="336831.WG68_09695"/>
<reference evidence="2 3" key="1">
    <citation type="submission" date="2015-03" db="EMBL/GenBank/DDBJ databases">
        <title>Draft genome sequences of two protease-producing strains of Arsukibacterium isolated from two cold and alkaline environments.</title>
        <authorList>
            <person name="Lylloff J.E."/>
            <person name="Skov L.B."/>
            <person name="Jepsen M."/>
            <person name="Hallin P.F."/>
            <person name="Sorensen S.J."/>
            <person name="Stougaard P."/>
            <person name="Glaring M.A."/>
        </authorList>
    </citation>
    <scope>NUCLEOTIDE SEQUENCE [LARGE SCALE GENOMIC DNA]</scope>
    <source>
        <strain evidence="2 3">GCM72</strain>
    </source>
</reference>
<organism evidence="2 3">
    <name type="scientific">Arsukibacterium ikkense</name>
    <dbReference type="NCBI Taxonomy" id="336831"/>
    <lineage>
        <taxon>Bacteria</taxon>
        <taxon>Pseudomonadati</taxon>
        <taxon>Pseudomonadota</taxon>
        <taxon>Gammaproteobacteria</taxon>
        <taxon>Chromatiales</taxon>
        <taxon>Chromatiaceae</taxon>
        <taxon>Arsukibacterium</taxon>
    </lineage>
</organism>
<proteinExistence type="predicted"/>
<accession>A0A0M2V910</accession>
<evidence type="ECO:0000313" key="2">
    <source>
        <dbReference type="EMBL" id="KKO45643.1"/>
    </source>
</evidence>
<dbReference type="Proteomes" id="UP000034228">
    <property type="component" value="Unassembled WGS sequence"/>
</dbReference>
<dbReference type="InterPro" id="IPR029063">
    <property type="entry name" value="SAM-dependent_MTases_sf"/>
</dbReference>
<dbReference type="SUPFAM" id="SSF53335">
    <property type="entry name" value="S-adenosyl-L-methionine-dependent methyltransferases"/>
    <property type="match status" value="1"/>
</dbReference>
<name>A0A0M2V910_9GAMM</name>
<dbReference type="InterPro" id="IPR016980">
    <property type="entry name" value="S-AdoMet-dep_MeTrfase_Alr7345"/>
</dbReference>
<evidence type="ECO:0000313" key="3">
    <source>
        <dbReference type="Proteomes" id="UP000034228"/>
    </source>
</evidence>
<dbReference type="OrthoDB" id="9801692at2"/>
<dbReference type="RefSeq" id="WP_046557489.1">
    <property type="nucleotide sequence ID" value="NZ_LAHO01000008.1"/>
</dbReference>
<dbReference type="GO" id="GO:0008168">
    <property type="term" value="F:methyltransferase activity"/>
    <property type="evidence" value="ECO:0007669"/>
    <property type="project" value="UniProtKB-KW"/>
</dbReference>
<dbReference type="PIRSF" id="PIRSF031679">
    <property type="entry name" value="Mtase_Alr7345_prd"/>
    <property type="match status" value="1"/>
</dbReference>
<feature type="signal peptide" evidence="1">
    <location>
        <begin position="1"/>
        <end position="22"/>
    </location>
</feature>